<comment type="cofactor">
    <cofactor evidence="1">
        <name>FAD</name>
        <dbReference type="ChEBI" id="CHEBI:57692"/>
    </cofactor>
</comment>
<keyword evidence="3" id="KW-0274">FAD</keyword>
<evidence type="ECO:0000256" key="3">
    <source>
        <dbReference type="ARBA" id="ARBA00022827"/>
    </source>
</evidence>
<proteinExistence type="predicted"/>
<comment type="caution">
    <text evidence="6">The sequence shown here is derived from an EMBL/GenBank/DDBJ whole genome shotgun (WGS) entry which is preliminary data.</text>
</comment>
<name>A0A2T0T071_9PSEU</name>
<sequence>MTDLDGLLSGLPSWSTDPADLARAGVDRSGAVPDGLPLVVVHATGTDDVVRTVSHAAAHGIPVVPRGAGSGVSGGALAGSGTIVLDLSRLNRIVEIRPDDGIAVVEPGVITADLDRAAAEHGLRYAPDPASAAFSTIGGNIATNAGGLRCVKYGVTRDSVLALDVVTGTGHLLRTGRTTLKGVTGYDLTSLVVGSEGTLGVVVGATVKLLPVPLATATATAYFPDTRTAVEAVTRLRRRGLRPSTIEFLDHATLTAIDDAQGGDLGTRGRAFLLVRTDGYGAEDEMAAVVEVLKATATVVETSGDAAAAEALLATRRQALPSIERLGRVLIEDVVVPTTRLADAVAGIERIVRDTGVRIFTFAHAGDGNLHPIVLVEDDGPPVGGAVDALFALALDLGGTLTGEHGIGVLKRDWLAAELGGTSLDLQRRIKSVFDPAGVLNPGKAITDR</sequence>
<dbReference type="FunFam" id="1.10.45.10:FF:000001">
    <property type="entry name" value="D-lactate dehydrogenase mitochondrial"/>
    <property type="match status" value="1"/>
</dbReference>
<accession>A0A2T0T071</accession>
<dbReference type="Pfam" id="PF01565">
    <property type="entry name" value="FAD_binding_4"/>
    <property type="match status" value="1"/>
</dbReference>
<dbReference type="RefSeq" id="WP_245887048.1">
    <property type="nucleotide sequence ID" value="NZ_PVTF01000008.1"/>
</dbReference>
<gene>
    <name evidence="6" type="ORF">CLV43_108439</name>
</gene>
<dbReference type="Proteomes" id="UP000239494">
    <property type="component" value="Unassembled WGS sequence"/>
</dbReference>
<evidence type="ECO:0000256" key="4">
    <source>
        <dbReference type="ARBA" id="ARBA00023002"/>
    </source>
</evidence>
<dbReference type="InterPro" id="IPR004113">
    <property type="entry name" value="FAD-bd_oxidored_4_C"/>
</dbReference>
<dbReference type="GO" id="GO:0071949">
    <property type="term" value="F:FAD binding"/>
    <property type="evidence" value="ECO:0007669"/>
    <property type="project" value="InterPro"/>
</dbReference>
<dbReference type="SUPFAM" id="SSF55103">
    <property type="entry name" value="FAD-linked oxidases, C-terminal domain"/>
    <property type="match status" value="1"/>
</dbReference>
<evidence type="ECO:0000313" key="6">
    <source>
        <dbReference type="EMBL" id="PRY39039.1"/>
    </source>
</evidence>
<evidence type="ECO:0000313" key="7">
    <source>
        <dbReference type="Proteomes" id="UP000239494"/>
    </source>
</evidence>
<dbReference type="PANTHER" id="PTHR42934">
    <property type="entry name" value="GLYCOLATE OXIDASE SUBUNIT GLCD"/>
    <property type="match status" value="1"/>
</dbReference>
<dbReference type="SUPFAM" id="SSF56176">
    <property type="entry name" value="FAD-binding/transporter-associated domain-like"/>
    <property type="match status" value="1"/>
</dbReference>
<dbReference type="InterPro" id="IPR016171">
    <property type="entry name" value="Vanillyl_alc_oxidase_C-sub2"/>
</dbReference>
<keyword evidence="2" id="KW-0285">Flavoprotein</keyword>
<keyword evidence="7" id="KW-1185">Reference proteome</keyword>
<dbReference type="Pfam" id="PF02913">
    <property type="entry name" value="FAD-oxidase_C"/>
    <property type="match status" value="1"/>
</dbReference>
<dbReference type="Gene3D" id="3.30.465.10">
    <property type="match status" value="1"/>
</dbReference>
<dbReference type="InterPro" id="IPR036318">
    <property type="entry name" value="FAD-bd_PCMH-like_sf"/>
</dbReference>
<dbReference type="Gene3D" id="1.10.45.10">
    <property type="entry name" value="Vanillyl-alcohol Oxidase, Chain A, domain 4"/>
    <property type="match status" value="1"/>
</dbReference>
<dbReference type="Gene3D" id="3.30.70.2740">
    <property type="match status" value="1"/>
</dbReference>
<dbReference type="InterPro" id="IPR051914">
    <property type="entry name" value="FAD-linked_OxidoTrans_Type4"/>
</dbReference>
<dbReference type="EMBL" id="PVTF01000008">
    <property type="protein sequence ID" value="PRY39039.1"/>
    <property type="molecule type" value="Genomic_DNA"/>
</dbReference>
<dbReference type="InterPro" id="IPR006094">
    <property type="entry name" value="Oxid_FAD_bind_N"/>
</dbReference>
<organism evidence="6 7">
    <name type="scientific">Umezawaea tangerina</name>
    <dbReference type="NCBI Taxonomy" id="84725"/>
    <lineage>
        <taxon>Bacteria</taxon>
        <taxon>Bacillati</taxon>
        <taxon>Actinomycetota</taxon>
        <taxon>Actinomycetes</taxon>
        <taxon>Pseudonocardiales</taxon>
        <taxon>Pseudonocardiaceae</taxon>
        <taxon>Umezawaea</taxon>
    </lineage>
</organism>
<dbReference type="PANTHER" id="PTHR42934:SF2">
    <property type="entry name" value="GLYCOLATE OXIDASE SUBUNIT GLCD"/>
    <property type="match status" value="1"/>
</dbReference>
<evidence type="ECO:0000256" key="1">
    <source>
        <dbReference type="ARBA" id="ARBA00001974"/>
    </source>
</evidence>
<dbReference type="GO" id="GO:0016491">
    <property type="term" value="F:oxidoreductase activity"/>
    <property type="evidence" value="ECO:0007669"/>
    <property type="project" value="UniProtKB-KW"/>
</dbReference>
<dbReference type="InterPro" id="IPR016169">
    <property type="entry name" value="FAD-bd_PCMH_sub2"/>
</dbReference>
<dbReference type="AlphaFoldDB" id="A0A2T0T071"/>
<evidence type="ECO:0000256" key="2">
    <source>
        <dbReference type="ARBA" id="ARBA00022630"/>
    </source>
</evidence>
<dbReference type="InterPro" id="IPR016166">
    <property type="entry name" value="FAD-bd_PCMH"/>
</dbReference>
<keyword evidence="4" id="KW-0560">Oxidoreductase</keyword>
<protein>
    <submittedName>
        <fullName evidence="6">Glycolate oxidase</fullName>
    </submittedName>
</protein>
<evidence type="ECO:0000259" key="5">
    <source>
        <dbReference type="PROSITE" id="PS51387"/>
    </source>
</evidence>
<feature type="domain" description="FAD-binding PCMH-type" evidence="5">
    <location>
        <begin position="33"/>
        <end position="212"/>
    </location>
</feature>
<dbReference type="InterPro" id="IPR016164">
    <property type="entry name" value="FAD-linked_Oxase-like_C"/>
</dbReference>
<dbReference type="PROSITE" id="PS51387">
    <property type="entry name" value="FAD_PCMH"/>
    <property type="match status" value="1"/>
</dbReference>
<reference evidence="6 7" key="1">
    <citation type="submission" date="2018-03" db="EMBL/GenBank/DDBJ databases">
        <title>Genomic Encyclopedia of Archaeal and Bacterial Type Strains, Phase II (KMG-II): from individual species to whole genera.</title>
        <authorList>
            <person name="Goeker M."/>
        </authorList>
    </citation>
    <scope>NUCLEOTIDE SEQUENCE [LARGE SCALE GENOMIC DNA]</scope>
    <source>
        <strain evidence="6 7">DSM 44720</strain>
    </source>
</reference>